<organism evidence="1 2">
    <name type="scientific">Euplotes crassus</name>
    <dbReference type="NCBI Taxonomy" id="5936"/>
    <lineage>
        <taxon>Eukaryota</taxon>
        <taxon>Sar</taxon>
        <taxon>Alveolata</taxon>
        <taxon>Ciliophora</taxon>
        <taxon>Intramacronucleata</taxon>
        <taxon>Spirotrichea</taxon>
        <taxon>Hypotrichia</taxon>
        <taxon>Euplotida</taxon>
        <taxon>Euplotidae</taxon>
        <taxon>Moneuplotes</taxon>
    </lineage>
</organism>
<gene>
    <name evidence="1" type="ORF">ECRASSUSDP1_LOCUS12175</name>
</gene>
<name>A0AAD1XGA9_EUPCR</name>
<comment type="caution">
    <text evidence="1">The sequence shown here is derived from an EMBL/GenBank/DDBJ whole genome shotgun (WGS) entry which is preliminary data.</text>
</comment>
<keyword evidence="2" id="KW-1185">Reference proteome</keyword>
<reference evidence="1" key="1">
    <citation type="submission" date="2023-07" db="EMBL/GenBank/DDBJ databases">
        <authorList>
            <consortium name="AG Swart"/>
            <person name="Singh M."/>
            <person name="Singh A."/>
            <person name="Seah K."/>
            <person name="Emmerich C."/>
        </authorList>
    </citation>
    <scope>NUCLEOTIDE SEQUENCE</scope>
    <source>
        <strain evidence="1">DP1</strain>
    </source>
</reference>
<protein>
    <submittedName>
        <fullName evidence="1">Uncharacterized protein</fullName>
    </submittedName>
</protein>
<accession>A0AAD1XGA9</accession>
<dbReference type="AlphaFoldDB" id="A0AAD1XGA9"/>
<dbReference type="EMBL" id="CAMPGE010012069">
    <property type="protein sequence ID" value="CAI2370856.1"/>
    <property type="molecule type" value="Genomic_DNA"/>
</dbReference>
<sequence>MICKKIKLLKKRTVKGRFDQINKTSQSKILKLKSSSHNVQKIIHNLKNKIDSLTSKTDEHNILLLRSKNLLDEYQIHVQKIIQNTNKSQVLFDGKKGGLGDDLFDEHRNDNKENLKKELITLLRVRELTSKYLDKAIKLHESDLEEYKKDSKMNTSKINLSNNLIQYFIDRFKVTERQFLGILHKAKAMVTLLCHYFRVFKGNNPIVFEDVGNPLSGHDDISGKNKRFYNEILEILSQPSTRDIPCMTLQQIEAIENNYCVLSHIQKKRRPNLIPLISQATKFPICFKKF</sequence>
<evidence type="ECO:0000313" key="2">
    <source>
        <dbReference type="Proteomes" id="UP001295684"/>
    </source>
</evidence>
<dbReference type="Proteomes" id="UP001295684">
    <property type="component" value="Unassembled WGS sequence"/>
</dbReference>
<evidence type="ECO:0000313" key="1">
    <source>
        <dbReference type="EMBL" id="CAI2370856.1"/>
    </source>
</evidence>
<proteinExistence type="predicted"/>